<dbReference type="Proteomes" id="UP000319257">
    <property type="component" value="Unassembled WGS sequence"/>
</dbReference>
<feature type="region of interest" description="Disordered" evidence="5">
    <location>
        <begin position="146"/>
        <end position="195"/>
    </location>
</feature>
<protein>
    <recommendedName>
        <fullName evidence="1">gamma-glutamylcyclotransferase</fullName>
        <ecNumber evidence="1">4.3.2.9</ecNumber>
    </recommendedName>
</protein>
<keyword evidence="6" id="KW-0812">Transmembrane</keyword>
<dbReference type="AlphaFoldDB" id="A0A507B8L5"/>
<dbReference type="PANTHER" id="PTHR12935">
    <property type="entry name" value="GAMMA-GLUTAMYLCYCLOTRANSFERASE"/>
    <property type="match status" value="1"/>
</dbReference>
<feature type="transmembrane region" description="Helical" evidence="6">
    <location>
        <begin position="359"/>
        <end position="380"/>
    </location>
</feature>
<keyword evidence="2" id="KW-0456">Lyase</keyword>
<feature type="region of interest" description="Disordered" evidence="5">
    <location>
        <begin position="265"/>
        <end position="296"/>
    </location>
</feature>
<accession>A0A507B8L5</accession>
<keyword evidence="6" id="KW-0472">Membrane</keyword>
<dbReference type="GeneID" id="41971619"/>
<dbReference type="Gene3D" id="3.10.490.10">
    <property type="entry name" value="Gamma-glutamyl cyclotransferase-like"/>
    <property type="match status" value="1"/>
</dbReference>
<evidence type="ECO:0000256" key="6">
    <source>
        <dbReference type="SAM" id="Phobius"/>
    </source>
</evidence>
<dbReference type="OrthoDB" id="2017317at2759"/>
<dbReference type="GO" id="GO:0003839">
    <property type="term" value="F:gamma-glutamylcyclotransferase activity"/>
    <property type="evidence" value="ECO:0007669"/>
    <property type="project" value="UniProtKB-EC"/>
</dbReference>
<dbReference type="InterPro" id="IPR017939">
    <property type="entry name" value="G-Glutamylcylcotransferase"/>
</dbReference>
<dbReference type="PANTHER" id="PTHR12935:SF0">
    <property type="entry name" value="GAMMA-GLUTAMYLCYCLOTRANSFERASE"/>
    <property type="match status" value="1"/>
</dbReference>
<keyword evidence="6" id="KW-1133">Transmembrane helix</keyword>
<organism evidence="7 8">
    <name type="scientific">Thyridium curvatum</name>
    <dbReference type="NCBI Taxonomy" id="1093900"/>
    <lineage>
        <taxon>Eukaryota</taxon>
        <taxon>Fungi</taxon>
        <taxon>Dikarya</taxon>
        <taxon>Ascomycota</taxon>
        <taxon>Pezizomycotina</taxon>
        <taxon>Sordariomycetes</taxon>
        <taxon>Sordariomycetidae</taxon>
        <taxon>Thyridiales</taxon>
        <taxon>Thyridiaceae</taxon>
        <taxon>Thyridium</taxon>
    </lineage>
</organism>
<sequence length="486" mass="52605">MRPRRDSTAAIARRVWDIDVAGPAVEKQRPKRYPPISSIPRTSPERLAQATTTTTTTTTTRDDGEGIDKEEEEEEGPVPVPASSDAAISGSEGGTVLYLAYGSNLAAETFLGTRKIRPLSQVNVSAPSLRLTFDLPGLPYKEPCFANTAPRRLPKKPPVDLPPPPSPPPPPVRPPPASRQAAGPSEIQGDGGGVGDWDKGLIGVVYEVTTSDYARIVATEGGGSSYQDILVPCFVLPPTVGVPEKPPIPELPPRPFLAHTLYAPRLPDIPDPDAAPDSDSNSDDGDDDTPPGRNLPRWLRKLLLPVRRPDPSYAQPSPRYLDLLRTGAREHDLPPDYQAYLASLQAYTPTSLRQRLGGLLFVLAWLPLFGVVFGLSRWLADDRGRVPRWLGALLTLSFNLGWLLYDVLFKPVFGDGERTVDGGGDRDGGARIRLGDDDDGGKDGGGAEGKKRSHTWRARRSRRRSSGAGSLGYSDEAVLTESEDEK</sequence>
<name>A0A507B8L5_9PEZI</name>
<feature type="compositionally biased region" description="Acidic residues" evidence="5">
    <location>
        <begin position="270"/>
        <end position="289"/>
    </location>
</feature>
<evidence type="ECO:0000256" key="5">
    <source>
        <dbReference type="SAM" id="MobiDB-lite"/>
    </source>
</evidence>
<evidence type="ECO:0000256" key="3">
    <source>
        <dbReference type="PIRSR" id="PIRSR617939-1"/>
    </source>
</evidence>
<dbReference type="RefSeq" id="XP_030997888.1">
    <property type="nucleotide sequence ID" value="XM_031138553.1"/>
</dbReference>
<comment type="caution">
    <text evidence="7">The sequence shown here is derived from an EMBL/GenBank/DDBJ whole genome shotgun (WGS) entry which is preliminary data.</text>
</comment>
<feature type="active site" description="Proton acceptor" evidence="3">
    <location>
        <position position="220"/>
    </location>
</feature>
<reference evidence="7 8" key="1">
    <citation type="submission" date="2019-06" db="EMBL/GenBank/DDBJ databases">
        <title>Draft genome sequence of the filamentous fungus Phialemoniopsis curvata isolated from diesel fuel.</title>
        <authorList>
            <person name="Varaljay V.A."/>
            <person name="Lyon W.J."/>
            <person name="Crouch A.L."/>
            <person name="Drake C.E."/>
            <person name="Hollomon J.M."/>
            <person name="Nadeau L.J."/>
            <person name="Nunn H.S."/>
            <person name="Stevenson B.S."/>
            <person name="Bojanowski C.L."/>
            <person name="Crookes-Goodson W.J."/>
        </authorList>
    </citation>
    <scope>NUCLEOTIDE SEQUENCE [LARGE SCALE GENOMIC DNA]</scope>
    <source>
        <strain evidence="7 8">D216</strain>
    </source>
</reference>
<keyword evidence="8" id="KW-1185">Reference proteome</keyword>
<feature type="binding site" evidence="4">
    <location>
        <begin position="98"/>
        <end position="103"/>
    </location>
    <ligand>
        <name>substrate</name>
    </ligand>
</feature>
<feature type="region of interest" description="Disordered" evidence="5">
    <location>
        <begin position="419"/>
        <end position="486"/>
    </location>
</feature>
<evidence type="ECO:0000313" key="8">
    <source>
        <dbReference type="Proteomes" id="UP000319257"/>
    </source>
</evidence>
<feature type="compositionally biased region" description="Basic residues" evidence="5">
    <location>
        <begin position="451"/>
        <end position="465"/>
    </location>
</feature>
<feature type="compositionally biased region" description="Pro residues" evidence="5">
    <location>
        <begin position="159"/>
        <end position="177"/>
    </location>
</feature>
<gene>
    <name evidence="7" type="ORF">E0L32_004172</name>
</gene>
<dbReference type="InParanoid" id="A0A507B8L5"/>
<dbReference type="EMBL" id="SKBQ01000019">
    <property type="protein sequence ID" value="TPX16177.1"/>
    <property type="molecule type" value="Genomic_DNA"/>
</dbReference>
<feature type="binding site" evidence="4">
    <location>
        <position position="320"/>
    </location>
    <ligand>
        <name>substrate</name>
    </ligand>
</feature>
<feature type="region of interest" description="Disordered" evidence="5">
    <location>
        <begin position="21"/>
        <end position="83"/>
    </location>
</feature>
<dbReference type="STRING" id="1093900.A0A507B8L5"/>
<evidence type="ECO:0000256" key="1">
    <source>
        <dbReference type="ARBA" id="ARBA00012346"/>
    </source>
</evidence>
<feature type="compositionally biased region" description="Basic and acidic residues" evidence="5">
    <location>
        <begin position="419"/>
        <end position="435"/>
    </location>
</feature>
<feature type="transmembrane region" description="Helical" evidence="6">
    <location>
        <begin position="386"/>
        <end position="405"/>
    </location>
</feature>
<evidence type="ECO:0000256" key="2">
    <source>
        <dbReference type="ARBA" id="ARBA00023239"/>
    </source>
</evidence>
<evidence type="ECO:0000313" key="7">
    <source>
        <dbReference type="EMBL" id="TPX16177.1"/>
    </source>
</evidence>
<evidence type="ECO:0000256" key="4">
    <source>
        <dbReference type="PIRSR" id="PIRSR617939-2"/>
    </source>
</evidence>
<dbReference type="EC" id="4.3.2.9" evidence="1"/>
<proteinExistence type="predicted"/>